<evidence type="ECO:0000256" key="1">
    <source>
        <dbReference type="SAM" id="MobiDB-lite"/>
    </source>
</evidence>
<evidence type="ECO:0000313" key="3">
    <source>
        <dbReference type="Proteomes" id="UP000765507"/>
    </source>
</evidence>
<name>A0A8T1S489_CHESE</name>
<comment type="caution">
    <text evidence="2">The sequence shown here is derived from an EMBL/GenBank/DDBJ whole genome shotgun (WGS) entry which is preliminary data.</text>
</comment>
<keyword evidence="3" id="KW-1185">Reference proteome</keyword>
<protein>
    <submittedName>
        <fullName evidence="2">Uncharacterized protein</fullName>
    </submittedName>
</protein>
<proteinExistence type="predicted"/>
<dbReference type="EMBL" id="JAHGAV010000708">
    <property type="protein sequence ID" value="KAG6923942.1"/>
    <property type="molecule type" value="Genomic_DNA"/>
</dbReference>
<dbReference type="AlphaFoldDB" id="A0A8T1S489"/>
<reference evidence="2 3" key="1">
    <citation type="journal article" date="2020" name="G3 (Bethesda)">
        <title>Draft Genome of the Common Snapping Turtle, Chelydra serpentina, a Model for Phenotypic Plasticity in Reptiles.</title>
        <authorList>
            <person name="Das D."/>
            <person name="Singh S.K."/>
            <person name="Bierstedt J."/>
            <person name="Erickson A."/>
            <person name="Galli G.L.J."/>
            <person name="Crossley D.A. 2nd"/>
            <person name="Rhen T."/>
        </authorList>
    </citation>
    <scope>NUCLEOTIDE SEQUENCE [LARGE SCALE GENOMIC DNA]</scope>
    <source>
        <strain evidence="2">KW</strain>
    </source>
</reference>
<dbReference type="Proteomes" id="UP000765507">
    <property type="component" value="Unassembled WGS sequence"/>
</dbReference>
<feature type="compositionally biased region" description="Acidic residues" evidence="1">
    <location>
        <begin position="97"/>
        <end position="110"/>
    </location>
</feature>
<organism evidence="2 3">
    <name type="scientific">Chelydra serpentina</name>
    <name type="common">Snapping turtle</name>
    <name type="synonym">Testudo serpentina</name>
    <dbReference type="NCBI Taxonomy" id="8475"/>
    <lineage>
        <taxon>Eukaryota</taxon>
        <taxon>Metazoa</taxon>
        <taxon>Chordata</taxon>
        <taxon>Craniata</taxon>
        <taxon>Vertebrata</taxon>
        <taxon>Euteleostomi</taxon>
        <taxon>Archelosauria</taxon>
        <taxon>Testudinata</taxon>
        <taxon>Testudines</taxon>
        <taxon>Cryptodira</taxon>
        <taxon>Durocryptodira</taxon>
        <taxon>Americhelydia</taxon>
        <taxon>Chelydroidea</taxon>
        <taxon>Chelydridae</taxon>
        <taxon>Chelydra</taxon>
    </lineage>
</organism>
<accession>A0A8T1S489</accession>
<sequence length="147" mass="16756">MSFYKTSTDTKKLELPVGASACVQKRRPIYTYFAKEADPLPNPAFHPEIELKKQEDFMESCPFVKEEKDSVRKNVLPALEEADLRMEVGMEEESVYEDMATEGPSDDSDVENQLIDPESWKDSDIVRVKASGSVTSYENIMCLKMIF</sequence>
<feature type="region of interest" description="Disordered" evidence="1">
    <location>
        <begin position="97"/>
        <end position="116"/>
    </location>
</feature>
<dbReference type="OrthoDB" id="9430272at2759"/>
<gene>
    <name evidence="2" type="ORF">G0U57_018828</name>
</gene>
<evidence type="ECO:0000313" key="2">
    <source>
        <dbReference type="EMBL" id="KAG6923942.1"/>
    </source>
</evidence>